<name>A0A9X6THB8_BACTU</name>
<proteinExistence type="predicted"/>
<sequence length="93" mass="10678">MDIKAIEEYVQAARLANANGILGVYNNQIHVRYQLFEELLNEQGNLEVVKRDCSEYPFEATFTKNGLTYFSLHTEEEIKNIFGGNIDECITTK</sequence>
<dbReference type="EMBL" id="NVNL01000082">
    <property type="protein sequence ID" value="PEA86318.1"/>
    <property type="molecule type" value="Genomic_DNA"/>
</dbReference>
<evidence type="ECO:0000313" key="2">
    <source>
        <dbReference type="Proteomes" id="UP000220702"/>
    </source>
</evidence>
<organism evidence="1 2">
    <name type="scientific">Bacillus thuringiensis</name>
    <dbReference type="NCBI Taxonomy" id="1428"/>
    <lineage>
        <taxon>Bacteria</taxon>
        <taxon>Bacillati</taxon>
        <taxon>Bacillota</taxon>
        <taxon>Bacilli</taxon>
        <taxon>Bacillales</taxon>
        <taxon>Bacillaceae</taxon>
        <taxon>Bacillus</taxon>
        <taxon>Bacillus cereus group</taxon>
    </lineage>
</organism>
<evidence type="ECO:0000313" key="1">
    <source>
        <dbReference type="EMBL" id="PEA86318.1"/>
    </source>
</evidence>
<dbReference type="AlphaFoldDB" id="A0A9X6THB8"/>
<gene>
    <name evidence="1" type="ORF">CON71_30750</name>
</gene>
<reference evidence="1 2" key="1">
    <citation type="submission" date="2017-09" db="EMBL/GenBank/DDBJ databases">
        <title>Large-scale bioinformatics analysis of Bacillus genomes uncovers conserved roles of natural products in bacterial physiology.</title>
        <authorList>
            <consortium name="Agbiome Team Llc"/>
            <person name="Bleich R.M."/>
            <person name="Grubbs K.J."/>
            <person name="Santa Maria K.C."/>
            <person name="Allen S.E."/>
            <person name="Farag S."/>
            <person name="Shank E.A."/>
            <person name="Bowers A."/>
        </authorList>
    </citation>
    <scope>NUCLEOTIDE SEQUENCE [LARGE SCALE GENOMIC DNA]</scope>
    <source>
        <strain evidence="1 2">AFS089089</strain>
    </source>
</reference>
<dbReference type="RefSeq" id="WP_098902731.1">
    <property type="nucleotide sequence ID" value="NZ_NVNL01000082.1"/>
</dbReference>
<comment type="caution">
    <text evidence="1">The sequence shown here is derived from an EMBL/GenBank/DDBJ whole genome shotgun (WGS) entry which is preliminary data.</text>
</comment>
<protein>
    <submittedName>
        <fullName evidence="1">Uncharacterized protein</fullName>
    </submittedName>
</protein>
<accession>A0A9X6THB8</accession>
<dbReference type="Proteomes" id="UP000220702">
    <property type="component" value="Unassembled WGS sequence"/>
</dbReference>